<dbReference type="Proteomes" id="UP000652219">
    <property type="component" value="Unassembled WGS sequence"/>
</dbReference>
<protein>
    <submittedName>
        <fullName evidence="2">NAD-dependent epimerase dehydratase</fullName>
    </submittedName>
</protein>
<gene>
    <name evidence="2" type="ORF">CSOJ01_13157</name>
</gene>
<evidence type="ECO:0000259" key="1">
    <source>
        <dbReference type="Pfam" id="PF01370"/>
    </source>
</evidence>
<sequence length="341" mass="36741">MSPQYTVLVTGSSGHLGTALILSLPSLGHVPLGIDILPSPTTSITGSITDLPLLVSILTSHPTITHIIHAATLHKPHVASHPKPSFIETNISGTQALLDAAASILPRLKSFIFISTTSTFGSALSPRPGSPASWIDESVTPIPKNIYGVTKTAAEDLCRLAHIQTSLPVVVLRTSRFFPESDDDPARRAALTDANLKVCELAHRRVDIADVVSTVVCAMERAGEIGWGKYVISAPTPFVKDAETLRRLGTGDAASMLREAVPGCEAVFEKLGWGMMDRIDRVYDSSLAVKELGWKPEWTIDKVVEKLARGEDWRSELTHRVGKKGYHAVPTGVYTTEARSA</sequence>
<dbReference type="EMBL" id="WIGN01000368">
    <property type="protein sequence ID" value="KAF6796466.1"/>
    <property type="molecule type" value="Genomic_DNA"/>
</dbReference>
<dbReference type="SUPFAM" id="SSF51735">
    <property type="entry name" value="NAD(P)-binding Rossmann-fold domains"/>
    <property type="match status" value="1"/>
</dbReference>
<dbReference type="PANTHER" id="PTHR43245:SF54">
    <property type="entry name" value="BLL0593 PROTEIN"/>
    <property type="match status" value="1"/>
</dbReference>
<accession>A0A8H6MLG1</accession>
<comment type="caution">
    <text evidence="2">The sequence shown here is derived from an EMBL/GenBank/DDBJ whole genome shotgun (WGS) entry which is preliminary data.</text>
</comment>
<keyword evidence="3" id="KW-1185">Reference proteome</keyword>
<dbReference type="PANTHER" id="PTHR43245">
    <property type="entry name" value="BIFUNCTIONAL POLYMYXIN RESISTANCE PROTEIN ARNA"/>
    <property type="match status" value="1"/>
</dbReference>
<dbReference type="Pfam" id="PF01370">
    <property type="entry name" value="Epimerase"/>
    <property type="match status" value="1"/>
</dbReference>
<reference evidence="2 3" key="1">
    <citation type="journal article" date="2020" name="Phytopathology">
        <title>Genome Sequence Resources of Colletotrichum truncatum, C. plurivorum, C. musicola, and C. sojae: Four Species Pathogenic to Soybean (Glycine max).</title>
        <authorList>
            <person name="Rogerio F."/>
            <person name="Boufleur T.R."/>
            <person name="Ciampi-Guillardi M."/>
            <person name="Sukno S.A."/>
            <person name="Thon M.R."/>
            <person name="Massola Junior N.S."/>
            <person name="Baroncelli R."/>
        </authorList>
    </citation>
    <scope>NUCLEOTIDE SEQUENCE [LARGE SCALE GENOMIC DNA]</scope>
    <source>
        <strain evidence="2 3">LFN0009</strain>
    </source>
</reference>
<dbReference type="InterPro" id="IPR036291">
    <property type="entry name" value="NAD(P)-bd_dom_sf"/>
</dbReference>
<dbReference type="InterPro" id="IPR001509">
    <property type="entry name" value="Epimerase_deHydtase"/>
</dbReference>
<organism evidence="2 3">
    <name type="scientific">Colletotrichum sojae</name>
    <dbReference type="NCBI Taxonomy" id="2175907"/>
    <lineage>
        <taxon>Eukaryota</taxon>
        <taxon>Fungi</taxon>
        <taxon>Dikarya</taxon>
        <taxon>Ascomycota</taxon>
        <taxon>Pezizomycotina</taxon>
        <taxon>Sordariomycetes</taxon>
        <taxon>Hypocreomycetidae</taxon>
        <taxon>Glomerellales</taxon>
        <taxon>Glomerellaceae</taxon>
        <taxon>Colletotrichum</taxon>
        <taxon>Colletotrichum orchidearum species complex</taxon>
    </lineage>
</organism>
<dbReference type="InterPro" id="IPR050177">
    <property type="entry name" value="Lipid_A_modif_metabolic_enz"/>
</dbReference>
<evidence type="ECO:0000313" key="3">
    <source>
        <dbReference type="Proteomes" id="UP000652219"/>
    </source>
</evidence>
<feature type="domain" description="NAD-dependent epimerase/dehydratase" evidence="1">
    <location>
        <begin position="7"/>
        <end position="189"/>
    </location>
</feature>
<dbReference type="AlphaFoldDB" id="A0A8H6MLG1"/>
<evidence type="ECO:0000313" key="2">
    <source>
        <dbReference type="EMBL" id="KAF6796466.1"/>
    </source>
</evidence>
<proteinExistence type="predicted"/>
<name>A0A8H6MLG1_9PEZI</name>
<dbReference type="Gene3D" id="3.40.50.720">
    <property type="entry name" value="NAD(P)-binding Rossmann-like Domain"/>
    <property type="match status" value="1"/>
</dbReference>
<dbReference type="CDD" id="cd08946">
    <property type="entry name" value="SDR_e"/>
    <property type="match status" value="1"/>
</dbReference>